<dbReference type="EMBL" id="CP124616">
    <property type="protein sequence ID" value="WGW05379.1"/>
    <property type="molecule type" value="Genomic_DNA"/>
</dbReference>
<feature type="domain" description="Haem-binding uptake Tiki superfamily ChaN" evidence="2">
    <location>
        <begin position="25"/>
        <end position="217"/>
    </location>
</feature>
<feature type="chain" id="PRO_5045505392" evidence="1">
    <location>
        <begin position="22"/>
        <end position="267"/>
    </location>
</feature>
<sequence>MKPFLAVLFCLASALSAGAQALDLSADIVFLGEQHDNPAHHARQAQLVAELAPKALVFEMLTPEQASKATPDILSDAKALGDALQWQQSGWPDFSWYHPIFTSAPGAMIVGAAVPREAAREVMEQDVAQVFGPAAADFGLTEPLSEDQQATREALQMAAHCDALPKEMLPLMVSIQRLRDARLAEAALQAFEQTGGPVAVITGNGHARKDWGAPAALALAAPGVRVVALGQGETDVGAPDGVFDVTELSAPIQREDPCKAFLEQRGN</sequence>
<keyword evidence="1" id="KW-0732">Signal</keyword>
<dbReference type="Proteomes" id="UP001241605">
    <property type="component" value="Chromosome"/>
</dbReference>
<feature type="signal peptide" evidence="1">
    <location>
        <begin position="1"/>
        <end position="21"/>
    </location>
</feature>
<dbReference type="Gene3D" id="3.40.50.11550">
    <property type="match status" value="1"/>
</dbReference>
<keyword evidence="3" id="KW-0449">Lipoprotein</keyword>
<dbReference type="CDD" id="cd14727">
    <property type="entry name" value="ChanN-like"/>
    <property type="match status" value="1"/>
</dbReference>
<proteinExistence type="predicted"/>
<name>A0ABY8QLF2_9RHOB</name>
<keyword evidence="4" id="KW-1185">Reference proteome</keyword>
<evidence type="ECO:0000256" key="1">
    <source>
        <dbReference type="SAM" id="SignalP"/>
    </source>
</evidence>
<evidence type="ECO:0000313" key="3">
    <source>
        <dbReference type="EMBL" id="WGW05379.1"/>
    </source>
</evidence>
<dbReference type="RefSeq" id="WP_282302002.1">
    <property type="nucleotide sequence ID" value="NZ_CP124616.1"/>
</dbReference>
<dbReference type="SUPFAM" id="SSF159501">
    <property type="entry name" value="EreA/ChaN-like"/>
    <property type="match status" value="1"/>
</dbReference>
<dbReference type="Pfam" id="PF04187">
    <property type="entry name" value="Cofac_haem_bdg"/>
    <property type="match status" value="1"/>
</dbReference>
<evidence type="ECO:0000313" key="4">
    <source>
        <dbReference type="Proteomes" id="UP001241605"/>
    </source>
</evidence>
<gene>
    <name evidence="3" type="ORF">QF118_07490</name>
</gene>
<evidence type="ECO:0000259" key="2">
    <source>
        <dbReference type="Pfam" id="PF04187"/>
    </source>
</evidence>
<protein>
    <submittedName>
        <fullName evidence="3">ChaN family lipoprotein</fullName>
    </submittedName>
</protein>
<accession>A0ABY8QLF2</accession>
<reference evidence="3 4" key="1">
    <citation type="submission" date="2023-05" db="EMBL/GenBank/DDBJ databases">
        <title>YMD87, complete Genome.</title>
        <authorList>
            <person name="Zhang J."/>
            <person name="Xu X."/>
        </authorList>
    </citation>
    <scope>NUCLEOTIDE SEQUENCE [LARGE SCALE GENOMIC DNA]</scope>
    <source>
        <strain evidence="3 4">YMD87</strain>
    </source>
</reference>
<dbReference type="InterPro" id="IPR007314">
    <property type="entry name" value="Cofac_haem-bd_dom"/>
</dbReference>
<organism evidence="3 4">
    <name type="scientific">Tropicibacter oceani</name>
    <dbReference type="NCBI Taxonomy" id="3058420"/>
    <lineage>
        <taxon>Bacteria</taxon>
        <taxon>Pseudomonadati</taxon>
        <taxon>Pseudomonadota</taxon>
        <taxon>Alphaproteobacteria</taxon>
        <taxon>Rhodobacterales</taxon>
        <taxon>Roseobacteraceae</taxon>
        <taxon>Tropicibacter</taxon>
    </lineage>
</organism>
<dbReference type="Gene3D" id="1.10.8.760">
    <property type="entry name" value="Haem-binding uptake, Tiki superfamily, ChaN, domain 2"/>
    <property type="match status" value="1"/>
</dbReference>